<dbReference type="AlphaFoldDB" id="A0A4P9ZAZ1"/>
<dbReference type="GO" id="GO:0055088">
    <property type="term" value="P:lipid homeostasis"/>
    <property type="evidence" value="ECO:0007669"/>
    <property type="project" value="InterPro"/>
</dbReference>
<keyword evidence="1" id="KW-0472">Membrane</keyword>
<organism evidence="3 4">
    <name type="scientific">Metschnikowia bicuspidata</name>
    <dbReference type="NCBI Taxonomy" id="27322"/>
    <lineage>
        <taxon>Eukaryota</taxon>
        <taxon>Fungi</taxon>
        <taxon>Dikarya</taxon>
        <taxon>Ascomycota</taxon>
        <taxon>Saccharomycotina</taxon>
        <taxon>Pichiomycetes</taxon>
        <taxon>Metschnikowiaceae</taxon>
        <taxon>Metschnikowia</taxon>
    </lineage>
</organism>
<dbReference type="Pfam" id="PF07950">
    <property type="entry name" value="MCP1_TM"/>
    <property type="match status" value="1"/>
</dbReference>
<evidence type="ECO:0000259" key="2">
    <source>
        <dbReference type="Pfam" id="PF07950"/>
    </source>
</evidence>
<keyword evidence="1" id="KW-0812">Transmembrane</keyword>
<dbReference type="GO" id="GO:0007005">
    <property type="term" value="P:mitochondrion organization"/>
    <property type="evidence" value="ECO:0007669"/>
    <property type="project" value="TreeGrafter"/>
</dbReference>
<name>A0A4P9ZAZ1_9ASCO</name>
<keyword evidence="1" id="KW-1133">Transmembrane helix</keyword>
<feature type="transmembrane region" description="Helical" evidence="1">
    <location>
        <begin position="172"/>
        <end position="192"/>
    </location>
</feature>
<feature type="transmembrane region" description="Helical" evidence="1">
    <location>
        <begin position="262"/>
        <end position="279"/>
    </location>
</feature>
<reference evidence="4" key="1">
    <citation type="journal article" date="2018" name="Nat. Microbiol.">
        <title>Leveraging single-cell genomics to expand the fungal tree of life.</title>
        <authorList>
            <person name="Ahrendt S.R."/>
            <person name="Quandt C.A."/>
            <person name="Ciobanu D."/>
            <person name="Clum A."/>
            <person name="Salamov A."/>
            <person name="Andreopoulos B."/>
            <person name="Cheng J.F."/>
            <person name="Woyke T."/>
            <person name="Pelin A."/>
            <person name="Henrissat B."/>
            <person name="Reynolds N.K."/>
            <person name="Benny G.L."/>
            <person name="Smith M.E."/>
            <person name="James T.Y."/>
            <person name="Grigoriev I.V."/>
        </authorList>
    </citation>
    <scope>NUCLEOTIDE SEQUENCE [LARGE SCALE GENOMIC DNA]</scope>
    <source>
        <strain evidence="4">Baker2002</strain>
    </source>
</reference>
<dbReference type="InterPro" id="IPR039960">
    <property type="entry name" value="MCP1"/>
</dbReference>
<evidence type="ECO:0000313" key="4">
    <source>
        <dbReference type="Proteomes" id="UP000268321"/>
    </source>
</evidence>
<sequence length="302" mass="34365">MKSALSPNWTEAQLHQVAPLRITEPFPEDTIPVSRKHRNILQSIISVLLKTQKYSAYGFLSFFGLHISSTVVTTGLGINATLSQNYFEMARAIYSRSFFEYSFVYGCGIVHVLSGVIVRMLRFVSFLQKKSVTTERDIIINDARTKDIDSEGLRFIFGYGFKKLWISSTIPSLNPLTFSGYVMATALSYHLWKMKWAPTLVDGDTALINLKYVTHYLSRSVNGTALAALNLSMLALLLWVSFYHIFSGLFKYRRKFSSKAKKIAYGVISVFTTLSLLSIRRLMLWSVETGFIGTQFNKYLMR</sequence>
<accession>A0A4P9ZAZ1</accession>
<dbReference type="EMBL" id="ML004469">
    <property type="protein sequence ID" value="RKP29976.1"/>
    <property type="molecule type" value="Genomic_DNA"/>
</dbReference>
<dbReference type="InterPro" id="IPR012472">
    <property type="entry name" value="MCP1_TM"/>
</dbReference>
<feature type="transmembrane region" description="Helical" evidence="1">
    <location>
        <begin position="98"/>
        <end position="121"/>
    </location>
</feature>
<dbReference type="PANTHER" id="PTHR38409">
    <property type="entry name" value="MDM10-COMPLEMENTING PROTEIN 1"/>
    <property type="match status" value="1"/>
</dbReference>
<proteinExistence type="predicted"/>
<dbReference type="OrthoDB" id="10259513at2759"/>
<feature type="domain" description="Mitochondrial adapter protein MCP1 transmembrane" evidence="2">
    <location>
        <begin position="187"/>
        <end position="257"/>
    </location>
</feature>
<protein>
    <recommendedName>
        <fullName evidence="2">Mitochondrial adapter protein MCP1 transmembrane domain-containing protein</fullName>
    </recommendedName>
</protein>
<feature type="transmembrane region" description="Helical" evidence="1">
    <location>
        <begin position="225"/>
        <end position="250"/>
    </location>
</feature>
<evidence type="ECO:0000256" key="1">
    <source>
        <dbReference type="SAM" id="Phobius"/>
    </source>
</evidence>
<keyword evidence="4" id="KW-1185">Reference proteome</keyword>
<dbReference type="Proteomes" id="UP000268321">
    <property type="component" value="Unassembled WGS sequence"/>
</dbReference>
<dbReference type="GO" id="GO:0005741">
    <property type="term" value="C:mitochondrial outer membrane"/>
    <property type="evidence" value="ECO:0007669"/>
    <property type="project" value="TreeGrafter"/>
</dbReference>
<evidence type="ECO:0000313" key="3">
    <source>
        <dbReference type="EMBL" id="RKP29976.1"/>
    </source>
</evidence>
<gene>
    <name evidence="3" type="ORF">METBISCDRAFT_17371</name>
</gene>
<dbReference type="PANTHER" id="PTHR38409:SF1">
    <property type="entry name" value="MITOCHONDRIAL ADAPTER PROTEIN MCP1"/>
    <property type="match status" value="1"/>
</dbReference>
<feature type="transmembrane region" description="Helical" evidence="1">
    <location>
        <begin position="56"/>
        <end position="78"/>
    </location>
</feature>